<dbReference type="OrthoDB" id="4089805at2759"/>
<comment type="caution">
    <text evidence="2">The sequence shown here is derived from an EMBL/GenBank/DDBJ whole genome shotgun (WGS) entry which is preliminary data.</text>
</comment>
<gene>
    <name evidence="2" type="ORF">CANVERA_P2496</name>
</gene>
<keyword evidence="3" id="KW-1185">Reference proteome</keyword>
<accession>A0A9W4TW47</accession>
<dbReference type="EMBL" id="CANTUO010000002">
    <property type="protein sequence ID" value="CAI5757984.1"/>
    <property type="molecule type" value="Genomic_DNA"/>
</dbReference>
<organism evidence="2 3">
    <name type="scientific">Candida verbasci</name>
    <dbReference type="NCBI Taxonomy" id="1227364"/>
    <lineage>
        <taxon>Eukaryota</taxon>
        <taxon>Fungi</taxon>
        <taxon>Dikarya</taxon>
        <taxon>Ascomycota</taxon>
        <taxon>Saccharomycotina</taxon>
        <taxon>Pichiomycetes</taxon>
        <taxon>Debaryomycetaceae</taxon>
        <taxon>Candida/Lodderomyces clade</taxon>
        <taxon>Candida</taxon>
    </lineage>
</organism>
<name>A0A9W4TW47_9ASCO</name>
<evidence type="ECO:0000256" key="1">
    <source>
        <dbReference type="SAM" id="MobiDB-lite"/>
    </source>
</evidence>
<reference evidence="2" key="1">
    <citation type="submission" date="2022-12" db="EMBL/GenBank/DDBJ databases">
        <authorList>
            <person name="Brejova B."/>
        </authorList>
    </citation>
    <scope>NUCLEOTIDE SEQUENCE</scope>
</reference>
<dbReference type="AlphaFoldDB" id="A0A9W4TW47"/>
<evidence type="ECO:0000313" key="3">
    <source>
        <dbReference type="Proteomes" id="UP001152885"/>
    </source>
</evidence>
<evidence type="ECO:0000313" key="2">
    <source>
        <dbReference type="EMBL" id="CAI5757984.1"/>
    </source>
</evidence>
<proteinExistence type="predicted"/>
<dbReference type="Proteomes" id="UP001152885">
    <property type="component" value="Unassembled WGS sequence"/>
</dbReference>
<protein>
    <submittedName>
        <fullName evidence="2">Uncharacterized protein</fullName>
    </submittedName>
</protein>
<feature type="region of interest" description="Disordered" evidence="1">
    <location>
        <begin position="1"/>
        <end position="21"/>
    </location>
</feature>
<sequence length="96" mass="11343">MSNSKQNNNQNNNHNNHNSNHKWINQLRLLPSKPNSNDFLKLEYLEVNLNNSRKLINNLNELSKNTNDYLDNLNLQVNGNLVQIKHIEKELDWLPK</sequence>